<dbReference type="Pfam" id="PF00385">
    <property type="entry name" value="Chromo"/>
    <property type="match status" value="1"/>
</dbReference>
<keyword evidence="4" id="KW-1185">Reference proteome</keyword>
<dbReference type="Gene3D" id="2.40.50.40">
    <property type="match status" value="1"/>
</dbReference>
<dbReference type="InterPro" id="IPR016197">
    <property type="entry name" value="Chromo-like_dom_sf"/>
</dbReference>
<comment type="caution">
    <text evidence="3">The sequence shown here is derived from an EMBL/GenBank/DDBJ whole genome shotgun (WGS) entry which is preliminary data.</text>
</comment>
<dbReference type="InterPro" id="IPR000953">
    <property type="entry name" value="Chromo/chromo_shadow_dom"/>
</dbReference>
<dbReference type="SUPFAM" id="SSF54160">
    <property type="entry name" value="Chromo domain-like"/>
    <property type="match status" value="1"/>
</dbReference>
<evidence type="ECO:0000256" key="1">
    <source>
        <dbReference type="SAM" id="MobiDB-lite"/>
    </source>
</evidence>
<dbReference type="PROSITE" id="PS50013">
    <property type="entry name" value="CHROMO_2"/>
    <property type="match status" value="1"/>
</dbReference>
<name>A0A9W6U1S8_9STRA</name>
<dbReference type="InterPro" id="IPR023780">
    <property type="entry name" value="Chromo_domain"/>
</dbReference>
<feature type="region of interest" description="Disordered" evidence="1">
    <location>
        <begin position="92"/>
        <end position="129"/>
    </location>
</feature>
<sequence length="371" mass="41989">MVIPLSGLCAKDELQEQTIYGEGGHLVEALRECRLSPDAHRYEIYVKWYGLADVECSWEHADSIKQDVPQLFQAFLDAAPHEKLRSDMATALANPTSGSTDVPSLPRHRTAGRRQHQRAPTTDSDAKFRQTQKSGIIQWHTYNLIRSYSVKKKRLALALTSQVGIKTASQRLNIPRGTLYDWTKQAEAIYGIQGNAMSRSLKDQGWKVIFPAVSDVLAYTKGVRRLEQVSQSLIFIFKYCVFTPLFDMLVLSTAGIIAFMWTIQPEWISTYLEGNEKDALSLERMVQRLAKRNGFSSQKPQAAKKSYQELEETQAEFALSFWSKYEAFRGGGVLNVDEMAILVDMPPLSRGLAEVGRTRRAFWVRTSMPVV</sequence>
<reference evidence="3" key="1">
    <citation type="submission" date="2023-04" db="EMBL/GenBank/DDBJ databases">
        <title>Phytophthora fragariaefolia NBRC 109709.</title>
        <authorList>
            <person name="Ichikawa N."/>
            <person name="Sato H."/>
            <person name="Tonouchi N."/>
        </authorList>
    </citation>
    <scope>NUCLEOTIDE SEQUENCE</scope>
    <source>
        <strain evidence="3">NBRC 109709</strain>
    </source>
</reference>
<feature type="domain" description="Chromo" evidence="2">
    <location>
        <begin position="25"/>
        <end position="75"/>
    </location>
</feature>
<accession>A0A9W6U1S8</accession>
<evidence type="ECO:0000313" key="3">
    <source>
        <dbReference type="EMBL" id="GMF24230.1"/>
    </source>
</evidence>
<dbReference type="Proteomes" id="UP001165121">
    <property type="component" value="Unassembled WGS sequence"/>
</dbReference>
<dbReference type="EMBL" id="BSXT01000315">
    <property type="protein sequence ID" value="GMF24230.1"/>
    <property type="molecule type" value="Genomic_DNA"/>
</dbReference>
<feature type="compositionally biased region" description="Polar residues" evidence="1">
    <location>
        <begin position="93"/>
        <end position="102"/>
    </location>
</feature>
<feature type="compositionally biased region" description="Basic residues" evidence="1">
    <location>
        <begin position="106"/>
        <end position="117"/>
    </location>
</feature>
<proteinExistence type="predicted"/>
<evidence type="ECO:0000313" key="4">
    <source>
        <dbReference type="Proteomes" id="UP001165121"/>
    </source>
</evidence>
<dbReference type="OrthoDB" id="93641at2759"/>
<feature type="compositionally biased region" description="Polar residues" evidence="1">
    <location>
        <begin position="118"/>
        <end position="129"/>
    </location>
</feature>
<protein>
    <submittedName>
        <fullName evidence="3">Unnamed protein product</fullName>
    </submittedName>
</protein>
<dbReference type="AlphaFoldDB" id="A0A9W6U1S8"/>
<evidence type="ECO:0000259" key="2">
    <source>
        <dbReference type="PROSITE" id="PS50013"/>
    </source>
</evidence>
<organism evidence="3 4">
    <name type="scientific">Phytophthora fragariaefolia</name>
    <dbReference type="NCBI Taxonomy" id="1490495"/>
    <lineage>
        <taxon>Eukaryota</taxon>
        <taxon>Sar</taxon>
        <taxon>Stramenopiles</taxon>
        <taxon>Oomycota</taxon>
        <taxon>Peronosporomycetes</taxon>
        <taxon>Peronosporales</taxon>
        <taxon>Peronosporaceae</taxon>
        <taxon>Phytophthora</taxon>
    </lineage>
</organism>
<gene>
    <name evidence="3" type="ORF">Pfra01_000403100</name>
</gene>
<dbReference type="CDD" id="cd00024">
    <property type="entry name" value="CD_CSD"/>
    <property type="match status" value="1"/>
</dbReference>